<protein>
    <submittedName>
        <fullName evidence="1">Uncharacterized protein</fullName>
    </submittedName>
</protein>
<comment type="caution">
    <text evidence="1">The sequence shown here is derived from an EMBL/GenBank/DDBJ whole genome shotgun (WGS) entry which is preliminary data.</text>
</comment>
<name>A0A2S7I3B2_9FLAO</name>
<dbReference type="RefSeq" id="WP_104794084.1">
    <property type="nucleotide sequence ID" value="NZ_PTPZ01000006.1"/>
</dbReference>
<gene>
    <name evidence="1" type="ORF">C3729_10430</name>
</gene>
<evidence type="ECO:0000313" key="1">
    <source>
        <dbReference type="EMBL" id="PPZ91080.1"/>
    </source>
</evidence>
<dbReference type="Proteomes" id="UP000238565">
    <property type="component" value="Unassembled WGS sequence"/>
</dbReference>
<proteinExistence type="predicted"/>
<dbReference type="EMBL" id="PTPZ01000006">
    <property type="protein sequence ID" value="PPZ91080.1"/>
    <property type="molecule type" value="Genomic_DNA"/>
</dbReference>
<evidence type="ECO:0000313" key="2">
    <source>
        <dbReference type="Proteomes" id="UP000238565"/>
    </source>
</evidence>
<accession>A0A2S7I3B2</accession>
<organism evidence="1 2">
    <name type="scientific">Cloacibacterium normanense</name>
    <dbReference type="NCBI Taxonomy" id="237258"/>
    <lineage>
        <taxon>Bacteria</taxon>
        <taxon>Pseudomonadati</taxon>
        <taxon>Bacteroidota</taxon>
        <taxon>Flavobacteriia</taxon>
        <taxon>Flavobacteriales</taxon>
        <taxon>Weeksellaceae</taxon>
    </lineage>
</organism>
<reference evidence="1 2" key="1">
    <citation type="submission" date="2018-02" db="EMBL/GenBank/DDBJ databases">
        <title>Draft genome sequence of bacterial isolates from marine environment.</title>
        <authorList>
            <person name="Singh S.K."/>
            <person name="Hill R."/>
            <person name="Major S."/>
            <person name="Cai H."/>
            <person name="Li Y."/>
        </authorList>
    </citation>
    <scope>NUCLEOTIDE SEQUENCE [LARGE SCALE GENOMIC DNA]</scope>
    <source>
        <strain evidence="1 2">IMET F</strain>
    </source>
</reference>
<dbReference type="AlphaFoldDB" id="A0A2S7I3B2"/>
<sequence length="118" mass="13885">MKKFLFVLCFSPLVMFSQSDDISKKQAYELFLKSESRKILELKEKDFEKIFKIAKCIKKNYDIKFKEMNLFMEKDLEDFLSTDKDRLQSGFGLSSASYPMYHDDGKTKTVTCGVIRTF</sequence>